<evidence type="ECO:0000313" key="3">
    <source>
        <dbReference type="Proteomes" id="UP001313282"/>
    </source>
</evidence>
<dbReference type="AlphaFoldDB" id="A0AAN8MLF6"/>
<protein>
    <submittedName>
        <fullName evidence="2">Uncharacterized protein</fullName>
    </submittedName>
</protein>
<proteinExistence type="predicted"/>
<sequence length="200" mass="22727">MPCSSTLKEFIVPKLPIQYIDERRLEAKGLVSQWKQFEMQPAAQSQNQMLLSGALMWPQNTPRAIRSEEDREAARLGFLLAIGDLWLRSQRLQGKSRSILSRIRGINFPDQEATSDSTGYRLLGLEVEYSRQGKHTLERSLRLIADIRTSSTVKQRRAQFGEREEKEGEREEREEGEGNEGHGRPGHYGVDGGEGKEGKT</sequence>
<organism evidence="2 3">
    <name type="scientific">Orbilia javanica</name>
    <dbReference type="NCBI Taxonomy" id="47235"/>
    <lineage>
        <taxon>Eukaryota</taxon>
        <taxon>Fungi</taxon>
        <taxon>Dikarya</taxon>
        <taxon>Ascomycota</taxon>
        <taxon>Pezizomycotina</taxon>
        <taxon>Orbiliomycetes</taxon>
        <taxon>Orbiliales</taxon>
        <taxon>Orbiliaceae</taxon>
        <taxon>Orbilia</taxon>
    </lineage>
</organism>
<name>A0AAN8MLF6_9PEZI</name>
<evidence type="ECO:0000313" key="2">
    <source>
        <dbReference type="EMBL" id="KAK6330610.1"/>
    </source>
</evidence>
<evidence type="ECO:0000256" key="1">
    <source>
        <dbReference type="SAM" id="MobiDB-lite"/>
    </source>
</evidence>
<dbReference type="EMBL" id="JAVHNR010000011">
    <property type="protein sequence ID" value="KAK6330610.1"/>
    <property type="molecule type" value="Genomic_DNA"/>
</dbReference>
<keyword evidence="3" id="KW-1185">Reference proteome</keyword>
<reference evidence="2 3" key="1">
    <citation type="submission" date="2019-10" db="EMBL/GenBank/DDBJ databases">
        <authorList>
            <person name="Palmer J.M."/>
        </authorList>
    </citation>
    <scope>NUCLEOTIDE SEQUENCE [LARGE SCALE GENOMIC DNA]</scope>
    <source>
        <strain evidence="2 3">TWF718</strain>
    </source>
</reference>
<feature type="compositionally biased region" description="Basic and acidic residues" evidence="1">
    <location>
        <begin position="159"/>
        <end position="173"/>
    </location>
</feature>
<comment type="caution">
    <text evidence="2">The sequence shown here is derived from an EMBL/GenBank/DDBJ whole genome shotgun (WGS) entry which is preliminary data.</text>
</comment>
<dbReference type="Proteomes" id="UP001313282">
    <property type="component" value="Unassembled WGS sequence"/>
</dbReference>
<gene>
    <name evidence="2" type="ORF">TWF718_002807</name>
</gene>
<accession>A0AAN8MLF6</accession>
<feature type="region of interest" description="Disordered" evidence="1">
    <location>
        <begin position="154"/>
        <end position="200"/>
    </location>
</feature>